<dbReference type="InterPro" id="IPR036388">
    <property type="entry name" value="WH-like_DNA-bd_sf"/>
</dbReference>
<reference evidence="6 7" key="2">
    <citation type="journal article" date="2018" name="Nature">
        <title>Mutant phenotypes for thousands of bacterial genes of unknown function.</title>
        <authorList>
            <person name="Price M.N."/>
            <person name="Wetmore K.M."/>
            <person name="Waters R.J."/>
            <person name="Callaghan M."/>
            <person name="Ray J."/>
            <person name="Liu H."/>
            <person name="Kuehl J.V."/>
            <person name="Melnyk R.A."/>
            <person name="Lamson J.S."/>
            <person name="Suh Y."/>
            <person name="Carlson H.K."/>
            <person name="Esquivel Z."/>
            <person name="Sadeeshkumar H."/>
            <person name="Chakraborty R."/>
            <person name="Zane G.M."/>
            <person name="Rubin B.E."/>
            <person name="Wall J.D."/>
            <person name="Visel A."/>
            <person name="Bristow J."/>
            <person name="Blow M.J."/>
            <person name="Arkin A.P."/>
            <person name="Deutschbauer A.M."/>
        </authorList>
    </citation>
    <scope>NUCLEOTIDE SEQUENCE [LARGE SCALE GENOMIC DNA]</scope>
    <source>
        <strain evidence="6 7">FW300-N2E3</strain>
    </source>
</reference>
<dbReference type="Gene3D" id="1.10.10.10">
    <property type="entry name" value="Winged helix-like DNA-binding domain superfamily/Winged helix DNA-binding domain"/>
    <property type="match status" value="1"/>
</dbReference>
<protein>
    <submittedName>
        <fullName evidence="6">LysR family transcriptional regulator</fullName>
    </submittedName>
</protein>
<organism evidence="6 7">
    <name type="scientific">Pseudomonas fluorescens</name>
    <dbReference type="NCBI Taxonomy" id="294"/>
    <lineage>
        <taxon>Bacteria</taxon>
        <taxon>Pseudomonadati</taxon>
        <taxon>Pseudomonadota</taxon>
        <taxon>Gammaproteobacteria</taxon>
        <taxon>Pseudomonadales</taxon>
        <taxon>Pseudomonadaceae</taxon>
        <taxon>Pseudomonas</taxon>
    </lineage>
</organism>
<dbReference type="RefSeq" id="WP_054598182.1">
    <property type="nucleotide sequence ID" value="NZ_CP012830.1"/>
</dbReference>
<evidence type="ECO:0000259" key="5">
    <source>
        <dbReference type="PROSITE" id="PS50931"/>
    </source>
</evidence>
<comment type="similarity">
    <text evidence="1">Belongs to the LysR transcriptional regulatory family.</text>
</comment>
<dbReference type="Proteomes" id="UP000066487">
    <property type="component" value="Chromosome"/>
</dbReference>
<evidence type="ECO:0000313" key="7">
    <source>
        <dbReference type="Proteomes" id="UP000066487"/>
    </source>
</evidence>
<accession>A0A0N9W131</accession>
<evidence type="ECO:0000256" key="4">
    <source>
        <dbReference type="ARBA" id="ARBA00023163"/>
    </source>
</evidence>
<dbReference type="AlphaFoldDB" id="A0A0N9W131"/>
<evidence type="ECO:0000256" key="2">
    <source>
        <dbReference type="ARBA" id="ARBA00023015"/>
    </source>
</evidence>
<keyword evidence="2" id="KW-0805">Transcription regulation</keyword>
<dbReference type="PROSITE" id="PS50931">
    <property type="entry name" value="HTH_LYSR"/>
    <property type="match status" value="1"/>
</dbReference>
<gene>
    <name evidence="6" type="ORF">AO353_05755</name>
</gene>
<keyword evidence="4" id="KW-0804">Transcription</keyword>
<dbReference type="EMBL" id="CP012830">
    <property type="protein sequence ID" value="ALI05006.1"/>
    <property type="molecule type" value="Genomic_DNA"/>
</dbReference>
<name>A0A0N9W131_PSEFL</name>
<dbReference type="OrthoDB" id="570111at2"/>
<dbReference type="PANTHER" id="PTHR30579">
    <property type="entry name" value="TRANSCRIPTIONAL REGULATOR"/>
    <property type="match status" value="1"/>
</dbReference>
<dbReference type="InterPro" id="IPR050176">
    <property type="entry name" value="LTTR"/>
</dbReference>
<dbReference type="Pfam" id="PF00126">
    <property type="entry name" value="HTH_1"/>
    <property type="match status" value="1"/>
</dbReference>
<dbReference type="GO" id="GO:0003700">
    <property type="term" value="F:DNA-binding transcription factor activity"/>
    <property type="evidence" value="ECO:0007669"/>
    <property type="project" value="InterPro"/>
</dbReference>
<dbReference type="InterPro" id="IPR000847">
    <property type="entry name" value="LysR_HTH_N"/>
</dbReference>
<proteinExistence type="inferred from homology"/>
<evidence type="ECO:0000256" key="3">
    <source>
        <dbReference type="ARBA" id="ARBA00023125"/>
    </source>
</evidence>
<dbReference type="InterPro" id="IPR036390">
    <property type="entry name" value="WH_DNA-bd_sf"/>
</dbReference>
<keyword evidence="3" id="KW-0238">DNA-binding</keyword>
<sequence length="283" mass="30587">MMNWQDLHHFVVVARLGSFTAAGKELRVDHATVGRRITALETSLGMKLVERLPRSSRLTEDGLALAAIAMPMEAITDAIGRHARGTAPLSGTVRLSALPILASALIAPSLARLRSHYPALKVILSAASGVASLEKGESDVAIGFVRPETAGRIVRKVGSMKLGLYASPAYALRPSPTWTFIGFEEALHQIPQQRWIQRFADGRPFVLQSSDVATQLAAARAGIGVAILPCFLADRDTALVKIELDDEPTARDIWMSVHADVRRSPAVRVTMDHLIDLLGHELG</sequence>
<reference evidence="7" key="1">
    <citation type="submission" date="2015-09" db="EMBL/GenBank/DDBJ databases">
        <title>Whole genome sequence of Pseudomonas fluorescens FW300-N2E3.</title>
        <authorList>
            <person name="Ray J."/>
            <person name="Melnyk R."/>
            <person name="Deutschbauer A."/>
        </authorList>
    </citation>
    <scope>NUCLEOTIDE SEQUENCE [LARGE SCALE GENOMIC DNA]</scope>
    <source>
        <strain evidence="7">FW300-N2E3</strain>
    </source>
</reference>
<evidence type="ECO:0000256" key="1">
    <source>
        <dbReference type="ARBA" id="ARBA00009437"/>
    </source>
</evidence>
<dbReference type="PANTHER" id="PTHR30579:SF3">
    <property type="entry name" value="TRANSCRIPTIONAL REGULATORY PROTEIN"/>
    <property type="match status" value="1"/>
</dbReference>
<dbReference type="Pfam" id="PF03466">
    <property type="entry name" value="LysR_substrate"/>
    <property type="match status" value="1"/>
</dbReference>
<dbReference type="GO" id="GO:0003677">
    <property type="term" value="F:DNA binding"/>
    <property type="evidence" value="ECO:0007669"/>
    <property type="project" value="UniProtKB-KW"/>
</dbReference>
<dbReference type="SUPFAM" id="SSF53850">
    <property type="entry name" value="Periplasmic binding protein-like II"/>
    <property type="match status" value="1"/>
</dbReference>
<dbReference type="InterPro" id="IPR005119">
    <property type="entry name" value="LysR_subst-bd"/>
</dbReference>
<dbReference type="SUPFAM" id="SSF46785">
    <property type="entry name" value="Winged helix' DNA-binding domain"/>
    <property type="match status" value="1"/>
</dbReference>
<dbReference type="Gene3D" id="3.40.190.290">
    <property type="match status" value="1"/>
</dbReference>
<evidence type="ECO:0000313" key="6">
    <source>
        <dbReference type="EMBL" id="ALI05006.1"/>
    </source>
</evidence>
<feature type="domain" description="HTH lysR-type" evidence="5">
    <location>
        <begin position="2"/>
        <end position="59"/>
    </location>
</feature>